<feature type="non-terminal residue" evidence="3">
    <location>
        <position position="238"/>
    </location>
</feature>
<keyword evidence="4" id="KW-1185">Reference proteome</keyword>
<accession>A0A103XMP7</accession>
<dbReference type="AlphaFoldDB" id="A0A103XMP7"/>
<keyword evidence="1" id="KW-0472">Membrane</keyword>
<comment type="caution">
    <text evidence="3">The sequence shown here is derived from an EMBL/GenBank/DDBJ whole genome shotgun (WGS) entry which is preliminary data.</text>
</comment>
<evidence type="ECO:0000259" key="2">
    <source>
        <dbReference type="Pfam" id="PF05695"/>
    </source>
</evidence>
<dbReference type="Proteomes" id="UP000243975">
    <property type="component" value="Unassembled WGS sequence"/>
</dbReference>
<dbReference type="InterPro" id="IPR056777">
    <property type="entry name" value="Ycf2_N"/>
</dbReference>
<gene>
    <name evidence="3" type="ORF">Ccrd_004468</name>
</gene>
<name>A0A103XMP7_CYNCS</name>
<proteinExistence type="predicted"/>
<organism evidence="3 4">
    <name type="scientific">Cynara cardunculus var. scolymus</name>
    <name type="common">Globe artichoke</name>
    <name type="synonym">Cynara scolymus</name>
    <dbReference type="NCBI Taxonomy" id="59895"/>
    <lineage>
        <taxon>Eukaryota</taxon>
        <taxon>Viridiplantae</taxon>
        <taxon>Streptophyta</taxon>
        <taxon>Embryophyta</taxon>
        <taxon>Tracheophyta</taxon>
        <taxon>Spermatophyta</taxon>
        <taxon>Magnoliopsida</taxon>
        <taxon>eudicotyledons</taxon>
        <taxon>Gunneridae</taxon>
        <taxon>Pentapetalae</taxon>
        <taxon>asterids</taxon>
        <taxon>campanulids</taxon>
        <taxon>Asterales</taxon>
        <taxon>Asteraceae</taxon>
        <taxon>Carduoideae</taxon>
        <taxon>Cardueae</taxon>
        <taxon>Carduinae</taxon>
        <taxon>Cynara</taxon>
    </lineage>
</organism>
<reference evidence="3 4" key="1">
    <citation type="journal article" date="2016" name="Sci. Rep.">
        <title>The genome sequence of the outbreeding globe artichoke constructed de novo incorporating a phase-aware low-pass sequencing strategy of F1 progeny.</title>
        <authorList>
            <person name="Scaglione D."/>
            <person name="Reyes-Chin-Wo S."/>
            <person name="Acquadro A."/>
            <person name="Froenicke L."/>
            <person name="Portis E."/>
            <person name="Beitel C."/>
            <person name="Tirone M."/>
            <person name="Mauro R."/>
            <person name="Lo Monaco A."/>
            <person name="Mauromicale G."/>
            <person name="Faccioli P."/>
            <person name="Cattivelli L."/>
            <person name="Rieseberg L."/>
            <person name="Michelmore R."/>
            <person name="Lanteri S."/>
        </authorList>
    </citation>
    <scope>NUCLEOTIDE SEQUENCE [LARGE SCALE GENOMIC DNA]</scope>
    <source>
        <strain evidence="3">2C</strain>
    </source>
</reference>
<evidence type="ECO:0000313" key="4">
    <source>
        <dbReference type="Proteomes" id="UP000243975"/>
    </source>
</evidence>
<dbReference type="Gramene" id="KVH93480">
    <property type="protein sequence ID" value="KVH93480"/>
    <property type="gene ID" value="Ccrd_004468"/>
</dbReference>
<evidence type="ECO:0000313" key="3">
    <source>
        <dbReference type="EMBL" id="KVH93480.1"/>
    </source>
</evidence>
<dbReference type="Pfam" id="PF05695">
    <property type="entry name" value="Ycf2"/>
    <property type="match status" value="1"/>
</dbReference>
<feature type="transmembrane region" description="Helical" evidence="1">
    <location>
        <begin position="62"/>
        <end position="83"/>
    </location>
</feature>
<sequence length="238" mass="26143">MLIGKHPSPAAAVHRSGCSVSQHQSIDVGWNGCSVALLLAVNIPFALPFLCPDRFAKSTDPLLCYVISVDTPLLLLTVSAMGFSGKSEVMNHKRWVLRGESKSEGVFWKMENDGPAIDEKSKGFAANPAPGMEGIAGMLPDCVSVELDSEEVITNLQNAISIYPISSYSGSDVVPKDERGGYTLNHSVESQEKFEEMEDLFTLQITERNWYHKRFSFSVDSYGLDPKQFLNAVFNSNS</sequence>
<feature type="domain" description="Ycf2 N-terminal" evidence="2">
    <location>
        <begin position="151"/>
        <end position="237"/>
    </location>
</feature>
<feature type="transmembrane region" description="Helical" evidence="1">
    <location>
        <begin position="29"/>
        <end position="50"/>
    </location>
</feature>
<dbReference type="EMBL" id="LEKV01004762">
    <property type="protein sequence ID" value="KVH93480.1"/>
    <property type="molecule type" value="Genomic_DNA"/>
</dbReference>
<keyword evidence="1" id="KW-1133">Transmembrane helix</keyword>
<keyword evidence="1" id="KW-0812">Transmembrane</keyword>
<evidence type="ECO:0000256" key="1">
    <source>
        <dbReference type="SAM" id="Phobius"/>
    </source>
</evidence>
<dbReference type="STRING" id="59895.A0A103XMP7"/>
<protein>
    <submittedName>
        <fullName evidence="3">Uncharacterized protein family Ycf2</fullName>
    </submittedName>
</protein>